<feature type="region of interest" description="Disordered" evidence="1">
    <location>
        <begin position="340"/>
        <end position="361"/>
    </location>
</feature>
<dbReference type="Pfam" id="PF06694">
    <property type="entry name" value="Plant_NMP1"/>
    <property type="match status" value="1"/>
</dbReference>
<organism evidence="2 3">
    <name type="scientific">Mya arenaria</name>
    <name type="common">Soft-shell clam</name>
    <dbReference type="NCBI Taxonomy" id="6604"/>
    <lineage>
        <taxon>Eukaryota</taxon>
        <taxon>Metazoa</taxon>
        <taxon>Spiralia</taxon>
        <taxon>Lophotrochozoa</taxon>
        <taxon>Mollusca</taxon>
        <taxon>Bivalvia</taxon>
        <taxon>Autobranchia</taxon>
        <taxon>Heteroconchia</taxon>
        <taxon>Euheterodonta</taxon>
        <taxon>Imparidentia</taxon>
        <taxon>Neoheterodontei</taxon>
        <taxon>Myida</taxon>
        <taxon>Myoidea</taxon>
        <taxon>Myidae</taxon>
        <taxon>Mya</taxon>
    </lineage>
</organism>
<keyword evidence="3" id="KW-1185">Reference proteome</keyword>
<name>A0ABY7FTC8_MYAAR</name>
<dbReference type="PANTHER" id="PTHR14352">
    <property type="entry name" value="HAUS AUGMIN-LIKE COMPLEX SUBUNIT 7"/>
    <property type="match status" value="1"/>
</dbReference>
<evidence type="ECO:0000256" key="1">
    <source>
        <dbReference type="SAM" id="MobiDB-lite"/>
    </source>
</evidence>
<dbReference type="InterPro" id="IPR029711">
    <property type="entry name" value="Haus7-like"/>
</dbReference>
<gene>
    <name evidence="2" type="ORF">MAR_011121</name>
</gene>
<protein>
    <submittedName>
        <fullName evidence="2">HAUS7-like protein</fullName>
    </submittedName>
</protein>
<accession>A0ABY7FTC8</accession>
<sequence length="361" mass="39999">MMAAASNVKAKSFKKKLDQLCCPYTEGVEDTWITELIFKPGEARIRLLQWLLSKFDSALNEVLDPQYASVESKMDSRIQRLLYVASNIGLCRYDDVDLIRGVVPASRQSSFMEHLIDIVAIADASEDPKNKLFREPGLVSDAMPLEEQLAHDTAYMNNLCVSGPLDAVFSPRLALLPLDLQKQLEARWAQAGKAGDIKVSKPDLQAIENAASDYQSLDAGKVETVCRTVSLVLSELSQLITGFTYCYENEMRQWCNKSPPKLTQLGAAFKRVHRLLQQFLQMLQNLGDIRRSYTALNREPSERLAKLSDTHSLVSAGAEALEGLQGVVDVLEESIQHVETASAQTTPRSTHLNASTLKGGV</sequence>
<evidence type="ECO:0000313" key="2">
    <source>
        <dbReference type="EMBL" id="WAR25417.1"/>
    </source>
</evidence>
<dbReference type="Proteomes" id="UP001164746">
    <property type="component" value="Chromosome 14"/>
</dbReference>
<dbReference type="EMBL" id="CP111025">
    <property type="protein sequence ID" value="WAR25417.1"/>
    <property type="molecule type" value="Genomic_DNA"/>
</dbReference>
<evidence type="ECO:0000313" key="3">
    <source>
        <dbReference type="Proteomes" id="UP001164746"/>
    </source>
</evidence>
<proteinExistence type="predicted"/>
<dbReference type="InterPro" id="IPR010604">
    <property type="entry name" value="Plant_AUG7"/>
</dbReference>
<dbReference type="PANTHER" id="PTHR14352:SF2">
    <property type="entry name" value="HAUS AUGMIN-LIKE COMPLEX SUBUNIT 7"/>
    <property type="match status" value="1"/>
</dbReference>
<reference evidence="2" key="1">
    <citation type="submission" date="2022-11" db="EMBL/GenBank/DDBJ databases">
        <title>Centuries of genome instability and evolution in soft-shell clam transmissible cancer (bioRxiv).</title>
        <authorList>
            <person name="Hart S.F.M."/>
            <person name="Yonemitsu M.A."/>
            <person name="Giersch R.M."/>
            <person name="Beal B.F."/>
            <person name="Arriagada G."/>
            <person name="Davis B.W."/>
            <person name="Ostrander E.A."/>
            <person name="Goff S.P."/>
            <person name="Metzger M.J."/>
        </authorList>
    </citation>
    <scope>NUCLEOTIDE SEQUENCE</scope>
    <source>
        <strain evidence="2">MELC-2E11</strain>
        <tissue evidence="2">Siphon/mantle</tissue>
    </source>
</reference>